<organism evidence="1 2">
    <name type="scientific">Stachybotrys chlorohalonatus (strain IBT 40285)</name>
    <dbReference type="NCBI Taxonomy" id="1283841"/>
    <lineage>
        <taxon>Eukaryota</taxon>
        <taxon>Fungi</taxon>
        <taxon>Dikarya</taxon>
        <taxon>Ascomycota</taxon>
        <taxon>Pezizomycotina</taxon>
        <taxon>Sordariomycetes</taxon>
        <taxon>Hypocreomycetidae</taxon>
        <taxon>Hypocreales</taxon>
        <taxon>Stachybotryaceae</taxon>
        <taxon>Stachybotrys</taxon>
    </lineage>
</organism>
<keyword evidence="2" id="KW-1185">Reference proteome</keyword>
<dbReference type="Proteomes" id="UP000028524">
    <property type="component" value="Unassembled WGS sequence"/>
</dbReference>
<dbReference type="InterPro" id="IPR009959">
    <property type="entry name" value="Cyclase_SnoaL-like"/>
</dbReference>
<dbReference type="InParanoid" id="A0A084QX36"/>
<proteinExistence type="predicted"/>
<dbReference type="Gene3D" id="3.10.450.50">
    <property type="match status" value="2"/>
</dbReference>
<name>A0A084QX36_STAC4</name>
<accession>A0A084QX36</accession>
<evidence type="ECO:0000313" key="2">
    <source>
        <dbReference type="Proteomes" id="UP000028524"/>
    </source>
</evidence>
<protein>
    <recommendedName>
        <fullName evidence="3">SnoaL-like domain-containing protein</fullName>
    </recommendedName>
</protein>
<dbReference type="SUPFAM" id="SSF54427">
    <property type="entry name" value="NTF2-like"/>
    <property type="match status" value="2"/>
</dbReference>
<dbReference type="AlphaFoldDB" id="A0A084QX36"/>
<dbReference type="Pfam" id="PF07366">
    <property type="entry name" value="SnoaL"/>
    <property type="match status" value="1"/>
</dbReference>
<dbReference type="GO" id="GO:0030638">
    <property type="term" value="P:polyketide metabolic process"/>
    <property type="evidence" value="ECO:0007669"/>
    <property type="project" value="InterPro"/>
</dbReference>
<dbReference type="OrthoDB" id="2830113at2759"/>
<dbReference type="HOGENOM" id="CLU_062065_0_0_1"/>
<dbReference type="OMA" id="FHEHVMY"/>
<evidence type="ECO:0000313" key="1">
    <source>
        <dbReference type="EMBL" id="KFA68521.1"/>
    </source>
</evidence>
<gene>
    <name evidence="1" type="ORF">S40285_09689</name>
</gene>
<reference evidence="1 2" key="1">
    <citation type="journal article" date="2014" name="BMC Genomics">
        <title>Comparative genome sequencing reveals chemotype-specific gene clusters in the toxigenic black mold Stachybotrys.</title>
        <authorList>
            <person name="Semeiks J."/>
            <person name="Borek D."/>
            <person name="Otwinowski Z."/>
            <person name="Grishin N.V."/>
        </authorList>
    </citation>
    <scope>NUCLEOTIDE SEQUENCE [LARGE SCALE GENOMIC DNA]</scope>
    <source>
        <strain evidence="1 2">IBT 40285</strain>
    </source>
</reference>
<sequence length="277" mass="30964">MSSREQLAQAYHKWLKALVDRDSTVISASVADAIIHNGDSFDNQTYSDYVLKSLEAFSDHTIELDMLTVDVQTRGVAASVIHRGTLQKPYLGGLVTSEAIEWSEHVLNWFNAESKIIRTKTLNEVEAIRTGTPQVARMPKVQPAPAPQGFDIKTTYRNYVHTSVTARENLHNFVQPTLTHNLHPCTLDQFRGFIESTTKQIQGFDVTIVDLITDEVSQHVAARIELSGKPVAEFAGVQPTGKEVRFPEHAFYKLSEGKIIHYRGVADLDVYKKCLAA</sequence>
<dbReference type="EMBL" id="KL659832">
    <property type="protein sequence ID" value="KFA68521.1"/>
    <property type="molecule type" value="Genomic_DNA"/>
</dbReference>
<dbReference type="InterPro" id="IPR032710">
    <property type="entry name" value="NTF2-like_dom_sf"/>
</dbReference>
<evidence type="ECO:0008006" key="3">
    <source>
        <dbReference type="Google" id="ProtNLM"/>
    </source>
</evidence>
<dbReference type="STRING" id="1283841.A0A084QX36"/>